<dbReference type="SUPFAM" id="SSF51621">
    <property type="entry name" value="Phosphoenolpyruvate/pyruvate domain"/>
    <property type="match status" value="1"/>
</dbReference>
<evidence type="ECO:0000256" key="6">
    <source>
        <dbReference type="RuleBase" id="RU362100"/>
    </source>
</evidence>
<dbReference type="GO" id="GO:0015940">
    <property type="term" value="P:pantothenate biosynthetic process"/>
    <property type="evidence" value="ECO:0007669"/>
    <property type="project" value="UniProtKB-UniPathway"/>
</dbReference>
<accession>A0A7S0ZTN7</accession>
<sequence length="510" mass="53724">MSPFIAVIRRLPGGAFAKMPKSRSMPAVPTGTAKGNFKTYFEPWPKGKAQFLMYGSRRGLRTRSPQQVDHQQRRLMSTVNGKHLNGGGVNGKHLNGTGVNGTHPKDEEDFHIYGPGTVASKEDTVAANPDARTMLTAQDPQKQGARKMNDAANLKTPSTKPLGLGGVLQRFHKGQKLSMVTAYDFPSARFARGAGVELVLVGDSIGNCRLGLPDTVGVTMDDMLRATTSVRRGVDAAPNAWGCAGRKPLIVGDMPFGSYLFETDALKNAAAFRMAGADMVKLEGGRRVAHLVRALTDAGIGVMAHIGLEPQRAAIQGLKLQGTTAPDAVDIVRDAQALAAAGATSMVVECVPEEVGRAVQDAVSIPVIGIGAGGDVAGQVLVCDDLLGLHGTPPSFAKAYLNLAQACAEAYAAYVSEVRAGAFPGPYARHMKPEELARFRASLAGVGVDSTTLEATVGSNPQVDLPPTRAEHPLLQTSKAYAQEIRVEPTATPCFPELSPQLTSSSAQTV</sequence>
<dbReference type="GO" id="GO:0005739">
    <property type="term" value="C:mitochondrion"/>
    <property type="evidence" value="ECO:0007669"/>
    <property type="project" value="TreeGrafter"/>
</dbReference>
<dbReference type="InterPro" id="IPR040442">
    <property type="entry name" value="Pyrv_kinase-like_dom_sf"/>
</dbReference>
<dbReference type="Gene3D" id="3.20.20.60">
    <property type="entry name" value="Phosphoenolpyruvate-binding domains"/>
    <property type="match status" value="1"/>
</dbReference>
<dbReference type="AlphaFoldDB" id="A0A7S0ZTN7"/>
<gene>
    <name evidence="7" type="ORF">NSCI0253_LOCUS6591</name>
</gene>
<dbReference type="PANTHER" id="PTHR20881:SF0">
    <property type="entry name" value="3-METHYL-2-OXOBUTANOATE HYDROXYMETHYLTRANSFERASE"/>
    <property type="match status" value="1"/>
</dbReference>
<dbReference type="InterPro" id="IPR003700">
    <property type="entry name" value="Pantoate_hydroxy_MeTrfase"/>
</dbReference>
<proteinExistence type="inferred from homology"/>
<dbReference type="EMBL" id="HBFQ01009439">
    <property type="protein sequence ID" value="CAD8832244.1"/>
    <property type="molecule type" value="Transcribed_RNA"/>
</dbReference>
<evidence type="ECO:0000313" key="7">
    <source>
        <dbReference type="EMBL" id="CAD8832244.1"/>
    </source>
</evidence>
<name>A0A7S0ZTN7_NOCSC</name>
<dbReference type="NCBIfam" id="NF001452">
    <property type="entry name" value="PRK00311.1"/>
    <property type="match status" value="1"/>
</dbReference>
<reference evidence="7" key="1">
    <citation type="submission" date="2021-01" db="EMBL/GenBank/DDBJ databases">
        <authorList>
            <person name="Corre E."/>
            <person name="Pelletier E."/>
            <person name="Niang G."/>
            <person name="Scheremetjew M."/>
            <person name="Finn R."/>
            <person name="Kale V."/>
            <person name="Holt S."/>
            <person name="Cochrane G."/>
            <person name="Meng A."/>
            <person name="Brown T."/>
            <person name="Cohen L."/>
        </authorList>
    </citation>
    <scope>NUCLEOTIDE SEQUENCE</scope>
</reference>
<evidence type="ECO:0000256" key="2">
    <source>
        <dbReference type="ARBA" id="ARBA00008676"/>
    </source>
</evidence>
<dbReference type="NCBIfam" id="TIGR00222">
    <property type="entry name" value="panB"/>
    <property type="match status" value="1"/>
</dbReference>
<dbReference type="InterPro" id="IPR015813">
    <property type="entry name" value="Pyrv/PenolPyrv_kinase-like_dom"/>
</dbReference>
<dbReference type="Pfam" id="PF02548">
    <property type="entry name" value="Pantoate_transf"/>
    <property type="match status" value="1"/>
</dbReference>
<dbReference type="PANTHER" id="PTHR20881">
    <property type="entry name" value="3-METHYL-2-OXOBUTANOATE HYDROXYMETHYLTRANSFERASE"/>
    <property type="match status" value="1"/>
</dbReference>
<keyword evidence="6" id="KW-0566">Pantothenate biosynthesis</keyword>
<comment type="pathway">
    <text evidence="1 6">Cofactor biosynthesis; (R)-pantothenate biosynthesis; (R)-pantoate from 3-methyl-2-oxobutanoate: step 1/2.</text>
</comment>
<dbReference type="EC" id="2.1.2.11" evidence="3 6"/>
<evidence type="ECO:0000256" key="1">
    <source>
        <dbReference type="ARBA" id="ARBA00005033"/>
    </source>
</evidence>
<dbReference type="GO" id="GO:0003864">
    <property type="term" value="F:3-methyl-2-oxobutanoate hydroxymethyltransferase activity"/>
    <property type="evidence" value="ECO:0007669"/>
    <property type="project" value="UniProtKB-EC"/>
</dbReference>
<keyword evidence="4 6" id="KW-0808">Transferase</keyword>
<protein>
    <recommendedName>
        <fullName evidence="3 6">3-methyl-2-oxobutanoate hydroxymethyltransferase</fullName>
        <ecNumber evidence="3 6">2.1.2.11</ecNumber>
    </recommendedName>
</protein>
<dbReference type="UniPathway" id="UPA00028">
    <property type="reaction ID" value="UER00003"/>
</dbReference>
<comment type="function">
    <text evidence="6">Catalyzes the reversible reaction in which hydroxymethyl group from 5,10-methylenetetrahydrofolate is transferred onto alpha-ketoisovalerate to form ketopantoate.</text>
</comment>
<organism evidence="7">
    <name type="scientific">Noctiluca scintillans</name>
    <name type="common">Sea sparkle</name>
    <name type="synonym">Red tide dinoflagellate</name>
    <dbReference type="NCBI Taxonomy" id="2966"/>
    <lineage>
        <taxon>Eukaryota</taxon>
        <taxon>Sar</taxon>
        <taxon>Alveolata</taxon>
        <taxon>Dinophyceae</taxon>
        <taxon>Noctilucales</taxon>
        <taxon>Noctilucaceae</taxon>
        <taxon>Noctiluca</taxon>
    </lineage>
</organism>
<evidence type="ECO:0000256" key="5">
    <source>
        <dbReference type="ARBA" id="ARBA00049172"/>
    </source>
</evidence>
<evidence type="ECO:0000256" key="3">
    <source>
        <dbReference type="ARBA" id="ARBA00012618"/>
    </source>
</evidence>
<dbReference type="HAMAP" id="MF_00156">
    <property type="entry name" value="PanB"/>
    <property type="match status" value="1"/>
</dbReference>
<dbReference type="CDD" id="cd06557">
    <property type="entry name" value="KPHMT-like"/>
    <property type="match status" value="1"/>
</dbReference>
<comment type="catalytic activity">
    <reaction evidence="5 6">
        <text>(6R)-5,10-methylene-5,6,7,8-tetrahydrofolate + 3-methyl-2-oxobutanoate + H2O = 2-dehydropantoate + (6S)-5,6,7,8-tetrahydrofolate</text>
        <dbReference type="Rhea" id="RHEA:11824"/>
        <dbReference type="ChEBI" id="CHEBI:11561"/>
        <dbReference type="ChEBI" id="CHEBI:11851"/>
        <dbReference type="ChEBI" id="CHEBI:15377"/>
        <dbReference type="ChEBI" id="CHEBI:15636"/>
        <dbReference type="ChEBI" id="CHEBI:57453"/>
        <dbReference type="EC" id="2.1.2.11"/>
    </reaction>
</comment>
<comment type="similarity">
    <text evidence="2 6">Belongs to the PanB family.</text>
</comment>
<dbReference type="GO" id="GO:0000287">
    <property type="term" value="F:magnesium ion binding"/>
    <property type="evidence" value="ECO:0007669"/>
    <property type="project" value="TreeGrafter"/>
</dbReference>
<evidence type="ECO:0000256" key="4">
    <source>
        <dbReference type="ARBA" id="ARBA00022679"/>
    </source>
</evidence>